<dbReference type="Pfam" id="PF01873">
    <property type="entry name" value="eIF-5_eIF-2B"/>
    <property type="match status" value="1"/>
</dbReference>
<dbReference type="InterPro" id="IPR045196">
    <property type="entry name" value="IF2/IF5"/>
</dbReference>
<dbReference type="GO" id="GO:0005092">
    <property type="term" value="F:GDP-dissociation inhibitor activity"/>
    <property type="evidence" value="ECO:0007669"/>
    <property type="project" value="TreeGrafter"/>
</dbReference>
<proteinExistence type="inferred from homology"/>
<dbReference type="EMBL" id="QEAP01000050">
    <property type="protein sequence ID" value="TPX76328.1"/>
    <property type="molecule type" value="Genomic_DNA"/>
</dbReference>
<keyword evidence="4" id="KW-0648">Protein biosynthesis</keyword>
<dbReference type="GO" id="GO:0005829">
    <property type="term" value="C:cytosol"/>
    <property type="evidence" value="ECO:0007669"/>
    <property type="project" value="TreeGrafter"/>
</dbReference>
<dbReference type="Gene3D" id="3.30.30.170">
    <property type="match status" value="1"/>
</dbReference>
<dbReference type="CDD" id="cd11561">
    <property type="entry name" value="W2_eIF5"/>
    <property type="match status" value="1"/>
</dbReference>
<keyword evidence="5" id="KW-0342">GTP-binding</keyword>
<evidence type="ECO:0000256" key="4">
    <source>
        <dbReference type="ARBA" id="ARBA00022917"/>
    </source>
</evidence>
<dbReference type="SUPFAM" id="SSF100966">
    <property type="entry name" value="Translation initiation factor 2 beta, aIF2beta, N-terminal domain"/>
    <property type="match status" value="1"/>
</dbReference>
<dbReference type="Gene3D" id="1.25.40.180">
    <property type="match status" value="1"/>
</dbReference>
<evidence type="ECO:0000256" key="6">
    <source>
        <dbReference type="SAM" id="MobiDB-lite"/>
    </source>
</evidence>
<dbReference type="PANTHER" id="PTHR23001:SF7">
    <property type="entry name" value="EUKARYOTIC TRANSLATION INITIATION FACTOR 5"/>
    <property type="match status" value="1"/>
</dbReference>
<dbReference type="OrthoDB" id="10250831at2759"/>
<evidence type="ECO:0000256" key="1">
    <source>
        <dbReference type="ARBA" id="ARBA00010397"/>
    </source>
</evidence>
<sequence length="380" mass="41972">MSNMINVRSDVQDKFYRYKMPKLISKIEGKGNGIKTVIPNMSDIAKALSRPPSYPTKFFGSELGAQTKVDEKLDRYIINGAHDAAKLQNLLDSFIKKFVLCPSCLNPETDLRRSLSNVSSMLIHLFFVLLPAPLQIIQKDETITRNCQACGANLPVEMRHKLCVFIIKNPPAISQATAKAVKAANESTNRHNLNSATANDNDDEGNEAQQDAALEEFATFVTDLLATGDPEADIAIIDKAEELGLKHAKACLVLVQVIFTADMLLQNQVTHHGVLLHHFVNNEKAQKALLGGIERLVSGGGAADEAEAEKMRAALFDKVALVLKAFYDEELLDEDVCLAWGEKVSKKYVDKKVAKSIREKAEPFLHWLKTADVAAEEEDD</sequence>
<comment type="caution">
    <text evidence="8">The sequence shown here is derived from an EMBL/GenBank/DDBJ whole genome shotgun (WGS) entry which is preliminary data.</text>
</comment>
<dbReference type="InterPro" id="IPR003307">
    <property type="entry name" value="W2_domain"/>
</dbReference>
<dbReference type="STRING" id="246404.A0A507FLM3"/>
<dbReference type="SUPFAM" id="SSF48371">
    <property type="entry name" value="ARM repeat"/>
    <property type="match status" value="1"/>
</dbReference>
<dbReference type="SMART" id="SM00515">
    <property type="entry name" value="eIF5C"/>
    <property type="match status" value="1"/>
</dbReference>
<evidence type="ECO:0000259" key="7">
    <source>
        <dbReference type="PROSITE" id="PS51363"/>
    </source>
</evidence>
<dbReference type="FunFam" id="2.20.25.350:FF:000001">
    <property type="entry name" value="Eukaryotic translation initiation factor 5"/>
    <property type="match status" value="1"/>
</dbReference>
<feature type="compositionally biased region" description="Polar residues" evidence="6">
    <location>
        <begin position="185"/>
        <end position="199"/>
    </location>
</feature>
<dbReference type="AlphaFoldDB" id="A0A507FLM3"/>
<dbReference type="FunFam" id="3.30.30.170:FF:000002">
    <property type="entry name" value="Eukaryotic translation initiation factor 5"/>
    <property type="match status" value="1"/>
</dbReference>
<evidence type="ECO:0000256" key="3">
    <source>
        <dbReference type="ARBA" id="ARBA00022741"/>
    </source>
</evidence>
<dbReference type="GO" id="GO:0003743">
    <property type="term" value="F:translation initiation factor activity"/>
    <property type="evidence" value="ECO:0007669"/>
    <property type="project" value="UniProtKB-KW"/>
</dbReference>
<dbReference type="Pfam" id="PF02020">
    <property type="entry name" value="W2"/>
    <property type="match status" value="1"/>
</dbReference>
<reference evidence="8 9" key="1">
    <citation type="journal article" date="2019" name="Sci. Rep.">
        <title>Comparative genomics of chytrid fungi reveal insights into the obligate biotrophic and pathogenic lifestyle of Synchytrium endobioticum.</title>
        <authorList>
            <person name="van de Vossenberg B.T.L.H."/>
            <person name="Warris S."/>
            <person name="Nguyen H.D.T."/>
            <person name="van Gent-Pelzer M.P.E."/>
            <person name="Joly D.L."/>
            <person name="van de Geest H.C."/>
            <person name="Bonants P.J.M."/>
            <person name="Smith D.S."/>
            <person name="Levesque C.A."/>
            <person name="van der Lee T.A.J."/>
        </authorList>
    </citation>
    <scope>NUCLEOTIDE SEQUENCE [LARGE SCALE GENOMIC DNA]</scope>
    <source>
        <strain evidence="8 9">CBS 675.73</strain>
    </source>
</reference>
<dbReference type="GO" id="GO:0001732">
    <property type="term" value="P:formation of cytoplasmic translation initiation complex"/>
    <property type="evidence" value="ECO:0007669"/>
    <property type="project" value="TreeGrafter"/>
</dbReference>
<keyword evidence="2" id="KW-0396">Initiation factor</keyword>
<evidence type="ECO:0000256" key="5">
    <source>
        <dbReference type="ARBA" id="ARBA00023134"/>
    </source>
</evidence>
<dbReference type="GO" id="GO:0071074">
    <property type="term" value="F:eukaryotic initiation factor eIF2 binding"/>
    <property type="evidence" value="ECO:0007669"/>
    <property type="project" value="TreeGrafter"/>
</dbReference>
<dbReference type="PROSITE" id="PS51363">
    <property type="entry name" value="W2"/>
    <property type="match status" value="1"/>
</dbReference>
<comment type="similarity">
    <text evidence="1">Belongs to the eIF-2-beta/eIF-5 family.</text>
</comment>
<dbReference type="Proteomes" id="UP000320333">
    <property type="component" value="Unassembled WGS sequence"/>
</dbReference>
<dbReference type="SMART" id="SM00653">
    <property type="entry name" value="eIF2B_5"/>
    <property type="match status" value="1"/>
</dbReference>
<evidence type="ECO:0000256" key="2">
    <source>
        <dbReference type="ARBA" id="ARBA00022540"/>
    </source>
</evidence>
<evidence type="ECO:0000313" key="9">
    <source>
        <dbReference type="Proteomes" id="UP000320333"/>
    </source>
</evidence>
<feature type="region of interest" description="Disordered" evidence="6">
    <location>
        <begin position="184"/>
        <end position="209"/>
    </location>
</feature>
<dbReference type="GO" id="GO:0005525">
    <property type="term" value="F:GTP binding"/>
    <property type="evidence" value="ECO:0007669"/>
    <property type="project" value="UniProtKB-KW"/>
</dbReference>
<name>A0A507FLM3_9FUNG</name>
<dbReference type="InterPro" id="IPR016189">
    <property type="entry name" value="Transl_init_fac_IF2/IF5_N"/>
</dbReference>
<organism evidence="8 9">
    <name type="scientific">Chytriomyces confervae</name>
    <dbReference type="NCBI Taxonomy" id="246404"/>
    <lineage>
        <taxon>Eukaryota</taxon>
        <taxon>Fungi</taxon>
        <taxon>Fungi incertae sedis</taxon>
        <taxon>Chytridiomycota</taxon>
        <taxon>Chytridiomycota incertae sedis</taxon>
        <taxon>Chytridiomycetes</taxon>
        <taxon>Chytridiales</taxon>
        <taxon>Chytriomycetaceae</taxon>
        <taxon>Chytriomyces</taxon>
    </lineage>
</organism>
<protein>
    <recommendedName>
        <fullName evidence="7">W2 domain-containing protein</fullName>
    </recommendedName>
</protein>
<keyword evidence="3" id="KW-0547">Nucleotide-binding</keyword>
<evidence type="ECO:0000313" key="8">
    <source>
        <dbReference type="EMBL" id="TPX76328.1"/>
    </source>
</evidence>
<dbReference type="Gene3D" id="2.20.25.350">
    <property type="match status" value="1"/>
</dbReference>
<feature type="domain" description="W2" evidence="7">
    <location>
        <begin position="207"/>
        <end position="378"/>
    </location>
</feature>
<gene>
    <name evidence="8" type="ORF">CcCBS67573_g02411</name>
</gene>
<dbReference type="InterPro" id="IPR016024">
    <property type="entry name" value="ARM-type_fold"/>
</dbReference>
<dbReference type="PANTHER" id="PTHR23001">
    <property type="entry name" value="EUKARYOTIC TRANSLATION INITIATION FACTOR"/>
    <property type="match status" value="1"/>
</dbReference>
<keyword evidence="9" id="KW-1185">Reference proteome</keyword>
<dbReference type="InterPro" id="IPR002735">
    <property type="entry name" value="Transl_init_fac_IF2/IF5_dom"/>
</dbReference>
<accession>A0A507FLM3</accession>